<keyword evidence="3" id="KW-1003">Cell membrane</keyword>
<reference evidence="10 11" key="1">
    <citation type="submission" date="2020-01" db="EMBL/GenBank/DDBJ databases">
        <title>Insect and environment-associated Actinomycetes.</title>
        <authorList>
            <person name="Currrie C."/>
            <person name="Chevrette M."/>
            <person name="Carlson C."/>
            <person name="Stubbendieck R."/>
            <person name="Wendt-Pienkowski E."/>
        </authorList>
    </citation>
    <scope>NUCLEOTIDE SEQUENCE [LARGE SCALE GENOMIC DNA]</scope>
    <source>
        <strain evidence="10 11">SID10258</strain>
    </source>
</reference>
<feature type="domain" description="Glycine transporter" evidence="9">
    <location>
        <begin position="98"/>
        <end position="171"/>
    </location>
</feature>
<keyword evidence="5 8" id="KW-1133">Transmembrane helix</keyword>
<comment type="subcellular location">
    <subcellularLocation>
        <location evidence="1">Cell membrane</location>
        <topology evidence="1">Multi-pass membrane protein</topology>
    </subcellularLocation>
</comment>
<evidence type="ECO:0000256" key="6">
    <source>
        <dbReference type="ARBA" id="ARBA00023136"/>
    </source>
</evidence>
<feature type="region of interest" description="Disordered" evidence="7">
    <location>
        <begin position="220"/>
        <end position="245"/>
    </location>
</feature>
<dbReference type="EMBL" id="JAAGLI010001252">
    <property type="protein sequence ID" value="NEA29906.1"/>
    <property type="molecule type" value="Genomic_DNA"/>
</dbReference>
<evidence type="ECO:0000256" key="8">
    <source>
        <dbReference type="SAM" id="Phobius"/>
    </source>
</evidence>
<proteinExistence type="inferred from homology"/>
<dbReference type="GO" id="GO:0005886">
    <property type="term" value="C:plasma membrane"/>
    <property type="evidence" value="ECO:0007669"/>
    <property type="project" value="UniProtKB-SubCell"/>
</dbReference>
<dbReference type="PANTHER" id="PTHR30506">
    <property type="entry name" value="INNER MEMBRANE PROTEIN"/>
    <property type="match status" value="1"/>
</dbReference>
<protein>
    <submittedName>
        <fullName evidence="10">Trimeric intracellular cation channel family protein</fullName>
    </submittedName>
</protein>
<evidence type="ECO:0000256" key="4">
    <source>
        <dbReference type="ARBA" id="ARBA00022692"/>
    </source>
</evidence>
<evidence type="ECO:0000256" key="2">
    <source>
        <dbReference type="ARBA" id="ARBA00008193"/>
    </source>
</evidence>
<comment type="caution">
    <text evidence="10">The sequence shown here is derived from an EMBL/GenBank/DDBJ whole genome shotgun (WGS) entry which is preliminary data.</text>
</comment>
<gene>
    <name evidence="10" type="ORF">G3I70_46510</name>
</gene>
<feature type="transmembrane region" description="Helical" evidence="8">
    <location>
        <begin position="122"/>
        <end position="144"/>
    </location>
</feature>
<sequence>MARVRFELITTGLDLAGVFANALLGGIMARARTLDLFGFVMIGLVSGLGGGLIRDVLLQHGTPVALTNPAYIPTALAGLGTAFLVNVSQSGWDRVFTLLDAAALSLWATVGAQKALEVGLGWLPALLLGTITAVGGGITRDLMLLQVPAVFAGNRLFASVAIVVAAIVVVCSALHAPPGLGTAIAVLTGFALRLVANWRGWSLPYGLELQPRSIAFWQTRPPSPLRRGRSRRRTTDDHSTDNDPD</sequence>
<dbReference type="Proteomes" id="UP000475532">
    <property type="component" value="Unassembled WGS sequence"/>
</dbReference>
<dbReference type="InterPro" id="IPR005115">
    <property type="entry name" value="Gly_transporter"/>
</dbReference>
<feature type="transmembrane region" description="Helical" evidence="8">
    <location>
        <begin position="95"/>
        <end position="116"/>
    </location>
</feature>
<dbReference type="PANTHER" id="PTHR30506:SF3">
    <property type="entry name" value="UPF0126 INNER MEMBRANE PROTEIN YADS-RELATED"/>
    <property type="match status" value="1"/>
</dbReference>
<evidence type="ECO:0000313" key="11">
    <source>
        <dbReference type="Proteomes" id="UP000475532"/>
    </source>
</evidence>
<feature type="transmembrane region" description="Helical" evidence="8">
    <location>
        <begin position="36"/>
        <end position="58"/>
    </location>
</feature>
<accession>A0A6L9QXF3</accession>
<organism evidence="10 11">
    <name type="scientific">Actinomadura bangladeshensis</name>
    <dbReference type="NCBI Taxonomy" id="453573"/>
    <lineage>
        <taxon>Bacteria</taxon>
        <taxon>Bacillati</taxon>
        <taxon>Actinomycetota</taxon>
        <taxon>Actinomycetes</taxon>
        <taxon>Streptosporangiales</taxon>
        <taxon>Thermomonosporaceae</taxon>
        <taxon>Actinomadura</taxon>
    </lineage>
</organism>
<evidence type="ECO:0000259" key="9">
    <source>
        <dbReference type="Pfam" id="PF03458"/>
    </source>
</evidence>
<evidence type="ECO:0000313" key="10">
    <source>
        <dbReference type="EMBL" id="NEA29906.1"/>
    </source>
</evidence>
<keyword evidence="6 8" id="KW-0472">Membrane</keyword>
<evidence type="ECO:0000256" key="7">
    <source>
        <dbReference type="SAM" id="MobiDB-lite"/>
    </source>
</evidence>
<evidence type="ECO:0000256" key="5">
    <source>
        <dbReference type="ARBA" id="ARBA00022989"/>
    </source>
</evidence>
<feature type="transmembrane region" description="Helical" evidence="8">
    <location>
        <begin position="156"/>
        <end position="176"/>
    </location>
</feature>
<keyword evidence="4 8" id="KW-0812">Transmembrane</keyword>
<evidence type="ECO:0000256" key="1">
    <source>
        <dbReference type="ARBA" id="ARBA00004651"/>
    </source>
</evidence>
<dbReference type="AlphaFoldDB" id="A0A6L9QXF3"/>
<dbReference type="Pfam" id="PF03458">
    <property type="entry name" value="Gly_transporter"/>
    <property type="match status" value="2"/>
</dbReference>
<feature type="transmembrane region" description="Helical" evidence="8">
    <location>
        <begin position="182"/>
        <end position="201"/>
    </location>
</feature>
<name>A0A6L9QXF3_9ACTN</name>
<feature type="compositionally biased region" description="Basic and acidic residues" evidence="7">
    <location>
        <begin position="233"/>
        <end position="245"/>
    </location>
</feature>
<feature type="transmembrane region" description="Helical" evidence="8">
    <location>
        <begin position="70"/>
        <end position="88"/>
    </location>
</feature>
<comment type="similarity">
    <text evidence="2">Belongs to the UPF0126 family.</text>
</comment>
<feature type="domain" description="Glycine transporter" evidence="9">
    <location>
        <begin position="13"/>
        <end position="85"/>
    </location>
</feature>
<evidence type="ECO:0000256" key="3">
    <source>
        <dbReference type="ARBA" id="ARBA00022475"/>
    </source>
</evidence>